<dbReference type="Gene3D" id="1.10.520.40">
    <property type="entry name" value="CRISPR-associated protein Cse2"/>
    <property type="match status" value="1"/>
</dbReference>
<dbReference type="KEGG" id="cyz:C3B44_08655"/>
<dbReference type="NCBIfam" id="TIGR02548">
    <property type="entry name" value="casB_cse2"/>
    <property type="match status" value="1"/>
</dbReference>
<reference evidence="2" key="1">
    <citation type="submission" date="2018-04" db="EMBL/GenBank/DDBJ databases">
        <authorList>
            <person name="Liu S."/>
            <person name="Wang Z."/>
            <person name="Li J."/>
        </authorList>
    </citation>
    <scope>NUCLEOTIDE SEQUENCE [LARGE SCALE GENOMIC DNA]</scope>
    <source>
        <strain evidence="2">2189</strain>
    </source>
</reference>
<dbReference type="InterPro" id="IPR013382">
    <property type="entry name" value="CRISPR-assoc_prot_Cse2"/>
</dbReference>
<accession>A0A2U1T432</accession>
<dbReference type="Pfam" id="PF09485">
    <property type="entry name" value="CRISPR_Cse2"/>
    <property type="match status" value="1"/>
</dbReference>
<name>A0A2U1T432_9CORY</name>
<organism evidence="1 2">
    <name type="scientific">Corynebacterium yudongzhengii</name>
    <dbReference type="NCBI Taxonomy" id="2080740"/>
    <lineage>
        <taxon>Bacteria</taxon>
        <taxon>Bacillati</taxon>
        <taxon>Actinomycetota</taxon>
        <taxon>Actinomycetes</taxon>
        <taxon>Mycobacteriales</taxon>
        <taxon>Corynebacteriaceae</taxon>
        <taxon>Corynebacterium</taxon>
    </lineage>
</organism>
<keyword evidence="2" id="KW-1185">Reference proteome</keyword>
<dbReference type="AlphaFoldDB" id="A0A2U1T432"/>
<sequence length="206" mass="23475">MTDSSRPLWESRLGYILAQRDKAHTNPAPWRKTRAALRKGNSPHTEHWAYPEVLPYADPTFSDEQKTILIRLFALVAEFDGITQYRATEPSRHRSFGQWAFHVSSALAKAKNESFTPNPDELDAVGQRLQFLHSLDGEEALANVSRIMQLASGLPGPVPAIDFYELFRTFLYWGKGFTPASQQVRRRILRDYFSAFSTPKTESTND</sequence>
<dbReference type="InterPro" id="IPR038287">
    <property type="entry name" value="Cse2_sf"/>
</dbReference>
<dbReference type="EMBL" id="QEEZ01000036">
    <property type="protein sequence ID" value="PWC00742.1"/>
    <property type="molecule type" value="Genomic_DNA"/>
</dbReference>
<comment type="caution">
    <text evidence="1">The sequence shown here is derived from an EMBL/GenBank/DDBJ whole genome shotgun (WGS) entry which is preliminary data.</text>
</comment>
<evidence type="ECO:0000313" key="1">
    <source>
        <dbReference type="EMBL" id="PWC00742.1"/>
    </source>
</evidence>
<dbReference type="Proteomes" id="UP000244989">
    <property type="component" value="Unassembled WGS sequence"/>
</dbReference>
<gene>
    <name evidence="1" type="primary">casB</name>
    <name evidence="1" type="ORF">DF222_11155</name>
</gene>
<protein>
    <submittedName>
        <fullName evidence="1">Type I-E CRISPR-associated protein Cse2/CasB</fullName>
    </submittedName>
</protein>
<evidence type="ECO:0000313" key="2">
    <source>
        <dbReference type="Proteomes" id="UP000244989"/>
    </source>
</evidence>
<proteinExistence type="predicted"/>
<dbReference type="RefSeq" id="WP_108432019.1">
    <property type="nucleotide sequence ID" value="NZ_CP026947.1"/>
</dbReference>
<dbReference type="OrthoDB" id="3268080at2"/>